<evidence type="ECO:0000256" key="1">
    <source>
        <dbReference type="SAM" id="MobiDB-lite"/>
    </source>
</evidence>
<keyword evidence="3" id="KW-1185">Reference proteome</keyword>
<dbReference type="EMBL" id="CP011924">
    <property type="protein sequence ID" value="ATD06654.1"/>
    <property type="molecule type" value="Genomic_DNA"/>
</dbReference>
<name>A0ABM6NCP0_PSEO7</name>
<organism evidence="2 3">
    <name type="scientific">Pseudoalteromonas piscicida</name>
    <dbReference type="NCBI Taxonomy" id="43662"/>
    <lineage>
        <taxon>Bacteria</taxon>
        <taxon>Pseudomonadati</taxon>
        <taxon>Pseudomonadota</taxon>
        <taxon>Gammaproteobacteria</taxon>
        <taxon>Alteromonadales</taxon>
        <taxon>Pseudoalteromonadaceae</taxon>
        <taxon>Pseudoalteromonas</taxon>
    </lineage>
</organism>
<dbReference type="Proteomes" id="UP000016521">
    <property type="component" value="Chromosome I"/>
</dbReference>
<reference evidence="2 3" key="1">
    <citation type="submission" date="2015-06" db="EMBL/GenBank/DDBJ databases">
        <authorList>
            <person name="Xie B.-B."/>
            <person name="Rong J.-C."/>
            <person name="Qin Q.-L."/>
            <person name="Zhang Y.-Z."/>
        </authorList>
    </citation>
    <scope>NUCLEOTIDE SEQUENCE [LARGE SCALE GENOMIC DNA]</scope>
    <source>
        <strain evidence="2 3">JCM 20779</strain>
    </source>
</reference>
<gene>
    <name evidence="2" type="ORF">PPIS_a1544</name>
</gene>
<protein>
    <submittedName>
        <fullName evidence="2">Uncharacterized protein</fullName>
    </submittedName>
</protein>
<accession>A0ABM6NCP0</accession>
<sequence length="38" mass="4198">MSQVKVSSDKVAGVMHMLNKEDKHRNRDTDTALALSAL</sequence>
<feature type="region of interest" description="Disordered" evidence="1">
    <location>
        <begin position="1"/>
        <end position="38"/>
    </location>
</feature>
<proteinExistence type="predicted"/>
<feature type="compositionally biased region" description="Basic and acidic residues" evidence="1">
    <location>
        <begin position="18"/>
        <end position="30"/>
    </location>
</feature>
<evidence type="ECO:0000313" key="2">
    <source>
        <dbReference type="EMBL" id="ATD06654.1"/>
    </source>
</evidence>
<evidence type="ECO:0000313" key="3">
    <source>
        <dbReference type="Proteomes" id="UP000016521"/>
    </source>
</evidence>